<dbReference type="EMBL" id="ML120621">
    <property type="protein sequence ID" value="RPA89046.1"/>
    <property type="molecule type" value="Genomic_DNA"/>
</dbReference>
<sequence length="1253" mass="141245">MSSRAIEWRGDLDSVQQAIKHAEEALAAIPHDRPDRAARCNNLGQMLLQRFERIGDVEDLQQAIKYDQDALAATPHDHPYRAIQCDNLGQTLSRRFERMGDVEDLQQAIKYGQDALAATPHDHPDRAPLCNNLGDRLLRRFERMGDVEDLQQAIKYGQDALAATPHDDSDRATMCNNLGQMLFKRFERMGDVGDLQQAIKYDEDALAATPHDHPIEQYDVIRRFERMGDVDDLQQAIKYGEDALAATPHDHPYRARQCDNLGQRLSRRFDRMGDVEDLQQAIKYGQDALEATPHDHPDRAIRCNNLGHRLLRRFERMGDVEDLQQAIKYGQDALAATPHDHPHRAILCNNLGQRLSRRFERMGDVEDLQQAIKYGEDALAATPHDHPYRALWCSNLGLWLSERFGRMGDVEDLQQAIKYGEDALAATPHDHPDRAIWFERMGDVEDLQQAIKYGEDALAATPHDHPDRAIWCNNLGQMLFKRFERMGDVEDLQQAIKYGQDALAATSHHHPHRASWCNNVGLLLSERFGRMGDVEDLEQAIKCGEDALAATSHDHPHRALWCNNVGLFLWKRFERMGDIEDLQQAITYGQDALTATPHDHPDRAMWCNNLGSWLLKRFTRMGDVEDLQQAIKYGQDALAATPHDHPNRAMLCSNLGSSFELRLSALHLVDDFNECVRLYSEAWRCLTSPPRDRIHAAFQHARLVYSCGKFQESSALLEDAVNLMPSLNLRFLKRDDQQHILSELSGWAATASSVILQAGREAYDSLKLLELGRGTIMGFAIDSRSDLSDLKRDHRSQFNIFHRLRVEIDSPVDEMHPVSTETLDRRRESIISRRKEAVDELEKTLVFIRSLPGYSEFLLLHSPDILRKMSENGPIVVLNSTHYRSDAIIVTTSDIASLELPSLKLEDIERRMNQLAGLGRGQQTIFRRRENNLKLNEILRWLWDAAVGPVLDELQRCGAISTGGVGIHDLTRVWWIGVGPLSMAPFHAAGYHSPGSTRNTLSRVISTYIPTIKALSYARQKRFELFGGSDSSCSTDNSRSDNIIRKSNARLLLVSMPKTPGASNLPSVSQEVQYISAETDKIGIEISALSEPTPTAVLTQVADFNFVHFACHGVSDDNPSDSHLILLSPDGANAAKLRVRDISTLNTQNAHLAYLSACSSAQNSSLRLADEVIHLASGFQLAGFSHVLANLWETNDSASSEVARDFYHLLFQNHGTGDWHYQVAASFHQAVKLLRDKRPQNPLTWAPFIHTGA</sequence>
<dbReference type="PANTHER" id="PTHR19959:SF119">
    <property type="entry name" value="FUNGAL LIPASE-LIKE DOMAIN-CONTAINING PROTEIN"/>
    <property type="match status" value="1"/>
</dbReference>
<evidence type="ECO:0000313" key="2">
    <source>
        <dbReference type="EMBL" id="RPA89046.1"/>
    </source>
</evidence>
<feature type="domain" description="CHAT" evidence="1">
    <location>
        <begin position="937"/>
        <end position="1252"/>
    </location>
</feature>
<protein>
    <submittedName>
        <fullName evidence="2">TPR-like protein</fullName>
    </submittedName>
</protein>
<dbReference type="SUPFAM" id="SSF81901">
    <property type="entry name" value="HCP-like"/>
    <property type="match status" value="3"/>
</dbReference>
<gene>
    <name evidence="2" type="ORF">L873DRAFT_1849497</name>
</gene>
<dbReference type="Proteomes" id="UP000276215">
    <property type="component" value="Unassembled WGS sequence"/>
</dbReference>
<name>A0A3N4ITB0_9PEZI</name>
<dbReference type="AlphaFoldDB" id="A0A3N4ITB0"/>
<dbReference type="STRING" id="1336337.A0A3N4ITB0"/>
<evidence type="ECO:0000259" key="1">
    <source>
        <dbReference type="Pfam" id="PF12770"/>
    </source>
</evidence>
<dbReference type="OrthoDB" id="9991317at2759"/>
<dbReference type="Gene3D" id="1.20.120.660">
    <property type="entry name" value="IL-4 antagonist (De novo design) like domain"/>
    <property type="match status" value="1"/>
</dbReference>
<accession>A0A3N4ITB0</accession>
<organism evidence="2 3">
    <name type="scientific">Choiromyces venosus 120613-1</name>
    <dbReference type="NCBI Taxonomy" id="1336337"/>
    <lineage>
        <taxon>Eukaryota</taxon>
        <taxon>Fungi</taxon>
        <taxon>Dikarya</taxon>
        <taxon>Ascomycota</taxon>
        <taxon>Pezizomycotina</taxon>
        <taxon>Pezizomycetes</taxon>
        <taxon>Pezizales</taxon>
        <taxon>Tuberaceae</taxon>
        <taxon>Choiromyces</taxon>
    </lineage>
</organism>
<dbReference type="Pfam" id="PF12770">
    <property type="entry name" value="CHAT"/>
    <property type="match status" value="1"/>
</dbReference>
<evidence type="ECO:0000313" key="3">
    <source>
        <dbReference type="Proteomes" id="UP000276215"/>
    </source>
</evidence>
<reference evidence="2 3" key="1">
    <citation type="journal article" date="2018" name="Nat. Ecol. Evol.">
        <title>Pezizomycetes genomes reveal the molecular basis of ectomycorrhizal truffle lifestyle.</title>
        <authorList>
            <person name="Murat C."/>
            <person name="Payen T."/>
            <person name="Noel B."/>
            <person name="Kuo A."/>
            <person name="Morin E."/>
            <person name="Chen J."/>
            <person name="Kohler A."/>
            <person name="Krizsan K."/>
            <person name="Balestrini R."/>
            <person name="Da Silva C."/>
            <person name="Montanini B."/>
            <person name="Hainaut M."/>
            <person name="Levati E."/>
            <person name="Barry K.W."/>
            <person name="Belfiori B."/>
            <person name="Cichocki N."/>
            <person name="Clum A."/>
            <person name="Dockter R.B."/>
            <person name="Fauchery L."/>
            <person name="Guy J."/>
            <person name="Iotti M."/>
            <person name="Le Tacon F."/>
            <person name="Lindquist E.A."/>
            <person name="Lipzen A."/>
            <person name="Malagnac F."/>
            <person name="Mello A."/>
            <person name="Molinier V."/>
            <person name="Miyauchi S."/>
            <person name="Poulain J."/>
            <person name="Riccioni C."/>
            <person name="Rubini A."/>
            <person name="Sitrit Y."/>
            <person name="Splivallo R."/>
            <person name="Traeger S."/>
            <person name="Wang M."/>
            <person name="Zifcakova L."/>
            <person name="Wipf D."/>
            <person name="Zambonelli A."/>
            <person name="Paolocci F."/>
            <person name="Nowrousian M."/>
            <person name="Ottonello S."/>
            <person name="Baldrian P."/>
            <person name="Spatafora J.W."/>
            <person name="Henrissat B."/>
            <person name="Nagy L.G."/>
            <person name="Aury J.M."/>
            <person name="Wincker P."/>
            <person name="Grigoriev I.V."/>
            <person name="Bonfante P."/>
            <person name="Martin F.M."/>
        </authorList>
    </citation>
    <scope>NUCLEOTIDE SEQUENCE [LARGE SCALE GENOMIC DNA]</scope>
    <source>
        <strain evidence="2 3">120613-1</strain>
    </source>
</reference>
<proteinExistence type="predicted"/>
<keyword evidence="3" id="KW-1185">Reference proteome</keyword>
<dbReference type="PANTHER" id="PTHR19959">
    <property type="entry name" value="KINESIN LIGHT CHAIN"/>
    <property type="match status" value="1"/>
</dbReference>
<dbReference type="InterPro" id="IPR011990">
    <property type="entry name" value="TPR-like_helical_dom_sf"/>
</dbReference>
<dbReference type="InterPro" id="IPR024983">
    <property type="entry name" value="CHAT_dom"/>
</dbReference>
<dbReference type="Gene3D" id="1.25.40.10">
    <property type="entry name" value="Tetratricopeptide repeat domain"/>
    <property type="match status" value="4"/>
</dbReference>